<dbReference type="Gene3D" id="3.40.50.720">
    <property type="entry name" value="NAD(P)-binding Rossmann-like Domain"/>
    <property type="match status" value="1"/>
</dbReference>
<dbReference type="PANTHER" id="PTHR12126">
    <property type="entry name" value="NADH-UBIQUINONE OXIDOREDUCTASE 39 KDA SUBUNIT-RELATED"/>
    <property type="match status" value="1"/>
</dbReference>
<evidence type="ECO:0000259" key="1">
    <source>
        <dbReference type="Pfam" id="PF13460"/>
    </source>
</evidence>
<dbReference type="AlphaFoldDB" id="A0A0M0JGH3"/>
<dbReference type="InterPro" id="IPR051207">
    <property type="entry name" value="ComplexI_NDUFA9_subunit"/>
</dbReference>
<reference evidence="3" key="1">
    <citation type="journal article" date="2015" name="PLoS Genet.">
        <title>Genome Sequence and Transcriptome Analyses of Chrysochromulina tobin: Metabolic Tools for Enhanced Algal Fitness in the Prominent Order Prymnesiales (Haptophyceae).</title>
        <authorList>
            <person name="Hovde B.T."/>
            <person name="Deodato C.R."/>
            <person name="Hunsperger H.M."/>
            <person name="Ryken S.A."/>
            <person name="Yost W."/>
            <person name="Jha R.K."/>
            <person name="Patterson J."/>
            <person name="Monnat R.J. Jr."/>
            <person name="Barlow S.B."/>
            <person name="Starkenburg S.R."/>
            <person name="Cattolico R.A."/>
        </authorList>
    </citation>
    <scope>NUCLEOTIDE SEQUENCE</scope>
    <source>
        <strain evidence="3">CCMP291</strain>
    </source>
</reference>
<dbReference type="EMBL" id="JWZX01002988">
    <property type="protein sequence ID" value="KOO25343.1"/>
    <property type="molecule type" value="Genomic_DNA"/>
</dbReference>
<dbReference type="OrthoDB" id="10259101at2759"/>
<sequence length="273" mass="29516">MQLTMPGADKRKLLVIGGNGFVGRQVCKYAVRSGKFAVTSLSRRGECPKPNDPELASVTWVAGNALDKPTVDKYVGQSDAVVHAIGLLFDVNSGLTFLNTFTSASKSKPDEGESTYDNITRKTALLAIAALKAKNALPAMMGKRAPFGFVSCAESGWPDVQFGEQVEAAAPEWLKRYLVAKRAVEAELASSTGSLRPVIVRPSLIWDWKKFDVLPIIPFFNLASAIGVPFVDKTVRVEDVGRSIVAGLLDESVSGVQRFEAMEQLSEALEVPR</sequence>
<evidence type="ECO:0000313" key="2">
    <source>
        <dbReference type="EMBL" id="KOO25343.1"/>
    </source>
</evidence>
<protein>
    <recommendedName>
        <fullName evidence="1">NAD(P)-binding domain-containing protein</fullName>
    </recommendedName>
</protein>
<dbReference type="SUPFAM" id="SSF51735">
    <property type="entry name" value="NAD(P)-binding Rossmann-fold domains"/>
    <property type="match status" value="1"/>
</dbReference>
<dbReference type="GO" id="GO:0005739">
    <property type="term" value="C:mitochondrion"/>
    <property type="evidence" value="ECO:0007669"/>
    <property type="project" value="TreeGrafter"/>
</dbReference>
<dbReference type="Proteomes" id="UP000037460">
    <property type="component" value="Unassembled WGS sequence"/>
</dbReference>
<comment type="caution">
    <text evidence="2">The sequence shown here is derived from an EMBL/GenBank/DDBJ whole genome shotgun (WGS) entry which is preliminary data.</text>
</comment>
<dbReference type="GO" id="GO:0044877">
    <property type="term" value="F:protein-containing complex binding"/>
    <property type="evidence" value="ECO:0007669"/>
    <property type="project" value="TreeGrafter"/>
</dbReference>
<accession>A0A0M0JGH3</accession>
<organism evidence="2 3">
    <name type="scientific">Chrysochromulina tobinii</name>
    <dbReference type="NCBI Taxonomy" id="1460289"/>
    <lineage>
        <taxon>Eukaryota</taxon>
        <taxon>Haptista</taxon>
        <taxon>Haptophyta</taxon>
        <taxon>Prymnesiophyceae</taxon>
        <taxon>Prymnesiales</taxon>
        <taxon>Chrysochromulinaceae</taxon>
        <taxon>Chrysochromulina</taxon>
    </lineage>
</organism>
<dbReference type="InterPro" id="IPR016040">
    <property type="entry name" value="NAD(P)-bd_dom"/>
</dbReference>
<dbReference type="Pfam" id="PF13460">
    <property type="entry name" value="NAD_binding_10"/>
    <property type="match status" value="1"/>
</dbReference>
<proteinExistence type="predicted"/>
<gene>
    <name evidence="2" type="ORF">Ctob_001201</name>
</gene>
<feature type="domain" description="NAD(P)-binding" evidence="1">
    <location>
        <begin position="17"/>
        <end position="246"/>
    </location>
</feature>
<dbReference type="PANTHER" id="PTHR12126:SF15">
    <property type="entry name" value="NAD(P)-BINDING DOMAIN-CONTAINING PROTEIN"/>
    <property type="match status" value="1"/>
</dbReference>
<keyword evidence="3" id="KW-1185">Reference proteome</keyword>
<name>A0A0M0JGH3_9EUKA</name>
<evidence type="ECO:0000313" key="3">
    <source>
        <dbReference type="Proteomes" id="UP000037460"/>
    </source>
</evidence>
<dbReference type="InterPro" id="IPR036291">
    <property type="entry name" value="NAD(P)-bd_dom_sf"/>
</dbReference>